<evidence type="ECO:0000313" key="1">
    <source>
        <dbReference type="EMBL" id="MFD1006780.1"/>
    </source>
</evidence>
<gene>
    <name evidence="1" type="ORF">ACFQ1C_01175</name>
</gene>
<accession>A0ABW3KD86</accession>
<reference evidence="2" key="1">
    <citation type="journal article" date="2019" name="Int. J. Syst. Evol. Microbiol.">
        <title>The Global Catalogue of Microorganisms (GCM) 10K type strain sequencing project: providing services to taxonomists for standard genome sequencing and annotation.</title>
        <authorList>
            <consortium name="The Broad Institute Genomics Platform"/>
            <consortium name="The Broad Institute Genome Sequencing Center for Infectious Disease"/>
            <person name="Wu L."/>
            <person name="Ma J."/>
        </authorList>
    </citation>
    <scope>NUCLEOTIDE SEQUENCE [LARGE SCALE GENOMIC DNA]</scope>
    <source>
        <strain evidence="2">CCUG 60525</strain>
    </source>
</reference>
<evidence type="ECO:0008006" key="3">
    <source>
        <dbReference type="Google" id="ProtNLM"/>
    </source>
</evidence>
<dbReference type="RefSeq" id="WP_379556703.1">
    <property type="nucleotide sequence ID" value="NZ_JBHTJS010000002.1"/>
</dbReference>
<organism evidence="1 2">
    <name type="scientific">Oceanisphaera ostreae</name>
    <dbReference type="NCBI Taxonomy" id="914151"/>
    <lineage>
        <taxon>Bacteria</taxon>
        <taxon>Pseudomonadati</taxon>
        <taxon>Pseudomonadota</taxon>
        <taxon>Gammaproteobacteria</taxon>
        <taxon>Aeromonadales</taxon>
        <taxon>Aeromonadaceae</taxon>
        <taxon>Oceanisphaera</taxon>
    </lineage>
</organism>
<dbReference type="InterPro" id="IPR027417">
    <property type="entry name" value="P-loop_NTPase"/>
</dbReference>
<keyword evidence="2" id="KW-1185">Reference proteome</keyword>
<dbReference type="SUPFAM" id="SSF52540">
    <property type="entry name" value="P-loop containing nucleoside triphosphate hydrolases"/>
    <property type="match status" value="1"/>
</dbReference>
<sequence>MKNNCILAVLTDKQHNEISNSTTYVVENIELLIEEASILNDCNIVIDSTSKTAYKHIKLAEKHHLSIAKNNQIINISKMNEKSLASLLLSSATTKHEGIEATRRMAYSLSKDVPSKMSRKDAIAAIRGAAPNIMIEGQSASDYAENQLVSLLEHIYEEVRKTHSVSLSNENTIHLKMDYDENLIEHIKNNPGIYILDGDLGSGKTQNGTLPAFEAFMEMGLFPIITSPRKLLTAQTIDAKYHYQNPALREALKNPFGKQPTGVGSVINSLFFPLFENYRENESNAIIIEEIEEALNHLTGKAVSKCLLARTEMMSGFMKLIKEKKYVVMADGTISDHTVNMLAKNTGKKIHIVSPVSFVNKEKIQINVFKNHAENNARISEVMNSGGSIAAFVDASHNKNKSEFRALFRAREEEERRALMIDAASLVDKDPVSFINELEVIIRDHNYTQFSPVISSGNSFTNTGVTEVSILAHQTISPRSAIQSMRRFRDVPRVNFSITPEPKNYPTDPMIVLALEMNESMDASKMGPGSLAEYSRNPGVMLVIERITQENRDRNNYANYVLIAAEQKGWAVKLVDSNEDAAKEGRKITKRGQELENEARSNSLIAARPLSDAEANSIRGLAGYAQEDEQHMLAAYDIRKAFKMKRTDAITPEIIALDANGSGQKIVRNYNRTHKLSKLSNASEVIMVMFIKEALSILNIDTKTMTGSYNSEDAQRLADWVKKGSIEYSNGMRIRTIVALNKHFGDITISSTGGRVASSLLKRLFALDTKSEGQITINKKRVRSYKIEHNDKSRMAMIIRDRKMPE</sequence>
<dbReference type="Proteomes" id="UP001597048">
    <property type="component" value="Unassembled WGS sequence"/>
</dbReference>
<evidence type="ECO:0000313" key="2">
    <source>
        <dbReference type="Proteomes" id="UP001597048"/>
    </source>
</evidence>
<name>A0ABW3KD86_9GAMM</name>
<dbReference type="EMBL" id="JBHTJS010000002">
    <property type="protein sequence ID" value="MFD1006780.1"/>
    <property type="molecule type" value="Genomic_DNA"/>
</dbReference>
<proteinExistence type="predicted"/>
<protein>
    <recommendedName>
        <fullName evidence="3">Helicase ATP-binding domain-containing protein</fullName>
    </recommendedName>
</protein>
<comment type="caution">
    <text evidence="1">The sequence shown here is derived from an EMBL/GenBank/DDBJ whole genome shotgun (WGS) entry which is preliminary data.</text>
</comment>